<feature type="transmembrane region" description="Helical" evidence="2">
    <location>
        <begin position="144"/>
        <end position="164"/>
    </location>
</feature>
<reference evidence="3 4" key="1">
    <citation type="submission" date="2020-08" db="EMBL/GenBank/DDBJ databases">
        <title>Sequencing the genomes of 1000 actinobacteria strains.</title>
        <authorList>
            <person name="Klenk H.-P."/>
        </authorList>
    </citation>
    <scope>NUCLEOTIDE SEQUENCE [LARGE SCALE GENOMIC DNA]</scope>
    <source>
        <strain evidence="3 4">DSM 22826</strain>
    </source>
</reference>
<dbReference type="AlphaFoldDB" id="A0A839QLF6"/>
<dbReference type="InterPro" id="IPR006750">
    <property type="entry name" value="YdcZ"/>
</dbReference>
<keyword evidence="2" id="KW-0472">Membrane</keyword>
<feature type="transmembrane region" description="Helical" evidence="2">
    <location>
        <begin position="110"/>
        <end position="132"/>
    </location>
</feature>
<feature type="transmembrane region" description="Helical" evidence="2">
    <location>
        <begin position="170"/>
        <end position="189"/>
    </location>
</feature>
<protein>
    <submittedName>
        <fullName evidence="3">Transporter family-2 protein</fullName>
    </submittedName>
</protein>
<comment type="caution">
    <text evidence="3">The sequence shown here is derived from an EMBL/GenBank/DDBJ whole genome shotgun (WGS) entry which is preliminary data.</text>
</comment>
<keyword evidence="2" id="KW-0812">Transmembrane</keyword>
<dbReference type="PANTHER" id="PTHR34821:SF2">
    <property type="entry name" value="INNER MEMBRANE PROTEIN YDCZ"/>
    <property type="match status" value="1"/>
</dbReference>
<evidence type="ECO:0000313" key="4">
    <source>
        <dbReference type="Proteomes" id="UP000523000"/>
    </source>
</evidence>
<evidence type="ECO:0000256" key="1">
    <source>
        <dbReference type="SAM" id="MobiDB-lite"/>
    </source>
</evidence>
<organism evidence="3 4">
    <name type="scientific">Paeniglutamicibacter cryotolerans</name>
    <dbReference type="NCBI Taxonomy" id="670079"/>
    <lineage>
        <taxon>Bacteria</taxon>
        <taxon>Bacillati</taxon>
        <taxon>Actinomycetota</taxon>
        <taxon>Actinomycetes</taxon>
        <taxon>Micrococcales</taxon>
        <taxon>Micrococcaceae</taxon>
        <taxon>Paeniglutamicibacter</taxon>
    </lineage>
</organism>
<keyword evidence="4" id="KW-1185">Reference proteome</keyword>
<dbReference type="Pfam" id="PF04657">
    <property type="entry name" value="DMT_YdcZ"/>
    <property type="match status" value="2"/>
</dbReference>
<sequence length="356" mass="36561">MSAKPITRTAMILGTLMAVVAGHVLPVQARINGELGARVRDPLLAALLAAAVSLSMMLLMTLGTRRGRSALRQVLRDTRSGAIAWWNHLAGILGAAFVVVMSAASPIVGVAVYTVVVVFGQTLSGLMVDRFGLGPGGRRRITPARALGVLLAVAGVLVAVAPRLSGVKDPGSLIIPMAFIFLAGIIMSLQHGFNGKVAAHVSSPFPGTMLNYVIGGSLMLLIWLGKLAFGGNLAELPTEPWLYLAGALGAGNLIVSAMLARRIGILLTGLGMIAGQLIGSLLLDVLLPSAGSHIYVQTIIGIGIVLGAIFLATVGPRAPRPMPARDVADEKVPVAGEGKNAGRESVMPGVGPAPAD</sequence>
<feature type="transmembrane region" description="Helical" evidence="2">
    <location>
        <begin position="83"/>
        <end position="104"/>
    </location>
</feature>
<dbReference type="PANTHER" id="PTHR34821">
    <property type="entry name" value="INNER MEMBRANE PROTEIN YDCZ"/>
    <property type="match status" value="1"/>
</dbReference>
<feature type="transmembrane region" description="Helical" evidence="2">
    <location>
        <begin position="294"/>
        <end position="315"/>
    </location>
</feature>
<evidence type="ECO:0000256" key="2">
    <source>
        <dbReference type="SAM" id="Phobius"/>
    </source>
</evidence>
<feature type="transmembrane region" description="Helical" evidence="2">
    <location>
        <begin position="267"/>
        <end position="288"/>
    </location>
</feature>
<keyword evidence="2" id="KW-1133">Transmembrane helix</keyword>
<dbReference type="RefSeq" id="WP_183510688.1">
    <property type="nucleotide sequence ID" value="NZ_BAABGK010000098.1"/>
</dbReference>
<evidence type="ECO:0000313" key="3">
    <source>
        <dbReference type="EMBL" id="MBB2995425.1"/>
    </source>
</evidence>
<gene>
    <name evidence="3" type="ORF">E9229_001616</name>
</gene>
<feature type="transmembrane region" description="Helical" evidence="2">
    <location>
        <begin position="241"/>
        <end position="260"/>
    </location>
</feature>
<feature type="region of interest" description="Disordered" evidence="1">
    <location>
        <begin position="321"/>
        <end position="356"/>
    </location>
</feature>
<name>A0A839QLF6_9MICC</name>
<dbReference type="Proteomes" id="UP000523000">
    <property type="component" value="Unassembled WGS sequence"/>
</dbReference>
<dbReference type="GO" id="GO:0005886">
    <property type="term" value="C:plasma membrane"/>
    <property type="evidence" value="ECO:0007669"/>
    <property type="project" value="TreeGrafter"/>
</dbReference>
<dbReference type="EMBL" id="JACHVS010000001">
    <property type="protein sequence ID" value="MBB2995425.1"/>
    <property type="molecule type" value="Genomic_DNA"/>
</dbReference>
<feature type="transmembrane region" description="Helical" evidence="2">
    <location>
        <begin position="210"/>
        <end position="229"/>
    </location>
</feature>
<proteinExistence type="predicted"/>
<accession>A0A839QLF6</accession>
<feature type="transmembrane region" description="Helical" evidence="2">
    <location>
        <begin position="45"/>
        <end position="62"/>
    </location>
</feature>